<comment type="caution">
    <text evidence="1">The sequence shown here is derived from an EMBL/GenBank/DDBJ whole genome shotgun (WGS) entry which is preliminary data.</text>
</comment>
<dbReference type="EMBL" id="JANGAC010000002">
    <property type="protein sequence ID" value="MCQ4922102.1"/>
    <property type="molecule type" value="Genomic_DNA"/>
</dbReference>
<gene>
    <name evidence="1" type="ORF">NE686_03310</name>
</gene>
<name>A0ABT1S6X7_9FIRM</name>
<dbReference type="Proteomes" id="UP001524478">
    <property type="component" value="Unassembled WGS sequence"/>
</dbReference>
<protein>
    <submittedName>
        <fullName evidence="1">Uncharacterized protein</fullName>
    </submittedName>
</protein>
<reference evidence="1 2" key="1">
    <citation type="submission" date="2022-06" db="EMBL/GenBank/DDBJ databases">
        <title>Isolation of gut microbiota from human fecal samples.</title>
        <authorList>
            <person name="Pamer E.G."/>
            <person name="Barat B."/>
            <person name="Waligurski E."/>
            <person name="Medina S."/>
            <person name="Paddock L."/>
            <person name="Mostad J."/>
        </authorList>
    </citation>
    <scope>NUCLEOTIDE SEQUENCE [LARGE SCALE GENOMIC DNA]</scope>
    <source>
        <strain evidence="1 2">DFI.7.95</strain>
    </source>
</reference>
<keyword evidence="2" id="KW-1185">Reference proteome</keyword>
<sequence length="110" mass="12912">MENFKKMDLYQNTINELRPFEGELLKQIKDFYRVGLTWTSNALDGDSSTESETKVLIEHRLTVGGRLLRDMFEAVSHAKAYDYMFTLLRNKEIAEKDIPYLHKLVRPAWA</sequence>
<accession>A0ABT1S6X7</accession>
<evidence type="ECO:0000313" key="1">
    <source>
        <dbReference type="EMBL" id="MCQ4922102.1"/>
    </source>
</evidence>
<dbReference type="RefSeq" id="WP_216562866.1">
    <property type="nucleotide sequence ID" value="NZ_JAHLOH010000056.1"/>
</dbReference>
<organism evidence="1 2">
    <name type="scientific">Tissierella carlieri</name>
    <dbReference type="NCBI Taxonomy" id="689904"/>
    <lineage>
        <taxon>Bacteria</taxon>
        <taxon>Bacillati</taxon>
        <taxon>Bacillota</taxon>
        <taxon>Tissierellia</taxon>
        <taxon>Tissierellales</taxon>
        <taxon>Tissierellaceae</taxon>
        <taxon>Tissierella</taxon>
    </lineage>
</organism>
<proteinExistence type="predicted"/>
<evidence type="ECO:0000313" key="2">
    <source>
        <dbReference type="Proteomes" id="UP001524478"/>
    </source>
</evidence>